<dbReference type="KEGG" id="mhor:MSHOH_3159"/>
<feature type="binding site" evidence="4">
    <location>
        <position position="108"/>
    </location>
    <ligand>
        <name>Zn(2+)</name>
        <dbReference type="ChEBI" id="CHEBI:29105"/>
    </ligand>
</feature>
<organism evidence="5 6">
    <name type="scientific">Methanosarcina horonobensis HB-1 = JCM 15518</name>
    <dbReference type="NCBI Taxonomy" id="1434110"/>
    <lineage>
        <taxon>Archaea</taxon>
        <taxon>Methanobacteriati</taxon>
        <taxon>Methanobacteriota</taxon>
        <taxon>Stenosarchaea group</taxon>
        <taxon>Methanomicrobia</taxon>
        <taxon>Methanosarcinales</taxon>
        <taxon>Methanosarcinaceae</taxon>
        <taxon>Methanosarcina</taxon>
    </lineage>
</organism>
<dbReference type="GO" id="GO:0008270">
    <property type="term" value="F:zinc ion binding"/>
    <property type="evidence" value="ECO:0007669"/>
    <property type="project" value="UniProtKB-UniRule"/>
</dbReference>
<feature type="binding site" evidence="4">
    <location>
        <position position="73"/>
    </location>
    <ligand>
        <name>Zn(2+)</name>
        <dbReference type="ChEBI" id="CHEBI:29105"/>
    </ligand>
</feature>
<dbReference type="RefSeq" id="WP_048141433.1">
    <property type="nucleotide sequence ID" value="NZ_BBCW01000066.1"/>
</dbReference>
<dbReference type="PANTHER" id="PTHR34535:SF3">
    <property type="entry name" value="HYDROGENASE MATURATION FACTOR HYPA"/>
    <property type="match status" value="1"/>
</dbReference>
<keyword evidence="3 4" id="KW-0862">Zinc</keyword>
<comment type="function">
    <text evidence="4">Involved in the maturation of [NiFe] hydrogenases. Required for nickel insertion into the metal center of the hydrogenase.</text>
</comment>
<keyword evidence="6" id="KW-1185">Reference proteome</keyword>
<dbReference type="HAMAP" id="MF_00213">
    <property type="entry name" value="HypA_HybF"/>
    <property type="match status" value="1"/>
</dbReference>
<comment type="similarity">
    <text evidence="4">Belongs to the HypA/HybF family.</text>
</comment>
<dbReference type="GeneID" id="24832486"/>
<dbReference type="PATRIC" id="fig|1434110.4.peg.4067"/>
<evidence type="ECO:0000256" key="2">
    <source>
        <dbReference type="ARBA" id="ARBA00022723"/>
    </source>
</evidence>
<proteinExistence type="inferred from homology"/>
<dbReference type="EMBL" id="CP009516">
    <property type="protein sequence ID" value="AKB79642.1"/>
    <property type="molecule type" value="Genomic_DNA"/>
</dbReference>
<dbReference type="HOGENOM" id="CLU_126929_2_0_2"/>
<dbReference type="PANTHER" id="PTHR34535">
    <property type="entry name" value="HYDROGENASE MATURATION FACTOR HYPA"/>
    <property type="match status" value="1"/>
</dbReference>
<dbReference type="Pfam" id="PF01155">
    <property type="entry name" value="HypA"/>
    <property type="match status" value="1"/>
</dbReference>
<dbReference type="Gene3D" id="3.30.2320.80">
    <property type="match status" value="1"/>
</dbReference>
<dbReference type="NCBIfam" id="NF001976">
    <property type="entry name" value="PRK00762.1"/>
    <property type="match status" value="1"/>
</dbReference>
<protein>
    <recommendedName>
        <fullName evidence="4">Hydrogenase maturation factor HypA</fullName>
    </recommendedName>
</protein>
<gene>
    <name evidence="4" type="primary">hypA</name>
    <name evidence="5" type="ORF">MSHOH_3159</name>
</gene>
<evidence type="ECO:0000313" key="5">
    <source>
        <dbReference type="EMBL" id="AKB79642.1"/>
    </source>
</evidence>
<evidence type="ECO:0000313" key="6">
    <source>
        <dbReference type="Proteomes" id="UP000033101"/>
    </source>
</evidence>
<dbReference type="PIRSF" id="PIRSF004761">
    <property type="entry name" value="Hydrgn_mat_HypA"/>
    <property type="match status" value="1"/>
</dbReference>
<keyword evidence="2 4" id="KW-0479">Metal-binding</keyword>
<evidence type="ECO:0000256" key="1">
    <source>
        <dbReference type="ARBA" id="ARBA00022596"/>
    </source>
</evidence>
<feature type="binding site" evidence="4">
    <location>
        <position position="2"/>
    </location>
    <ligand>
        <name>Ni(2+)</name>
        <dbReference type="ChEBI" id="CHEBI:49786"/>
    </ligand>
</feature>
<feature type="binding site" evidence="4">
    <location>
        <position position="105"/>
    </location>
    <ligand>
        <name>Zn(2+)</name>
        <dbReference type="ChEBI" id="CHEBI:29105"/>
    </ligand>
</feature>
<feature type="binding site" evidence="4">
    <location>
        <position position="75"/>
    </location>
    <ligand>
        <name>Zn(2+)</name>
        <dbReference type="ChEBI" id="CHEBI:29105"/>
    </ligand>
</feature>
<accession>A0A0E3SGV6</accession>
<dbReference type="GO" id="GO:0016151">
    <property type="term" value="F:nickel cation binding"/>
    <property type="evidence" value="ECO:0007669"/>
    <property type="project" value="UniProtKB-UniRule"/>
</dbReference>
<dbReference type="AlphaFoldDB" id="A0A0E3SGV6"/>
<dbReference type="OrthoDB" id="36835at2157"/>
<reference evidence="5 6" key="1">
    <citation type="submission" date="2014-07" db="EMBL/GenBank/DDBJ databases">
        <title>Methanogenic archaea and the global carbon cycle.</title>
        <authorList>
            <person name="Henriksen J.R."/>
            <person name="Luke J."/>
            <person name="Reinhart S."/>
            <person name="Benedict M.N."/>
            <person name="Youngblut N.D."/>
            <person name="Metcalf M.E."/>
            <person name="Whitaker R.J."/>
            <person name="Metcalf W.W."/>
        </authorList>
    </citation>
    <scope>NUCLEOTIDE SEQUENCE [LARGE SCALE GENOMIC DNA]</scope>
    <source>
        <strain evidence="5 6">HB-1</strain>
    </source>
</reference>
<dbReference type="GO" id="GO:0051604">
    <property type="term" value="P:protein maturation"/>
    <property type="evidence" value="ECO:0007669"/>
    <property type="project" value="InterPro"/>
</dbReference>
<keyword evidence="1 4" id="KW-0533">Nickel</keyword>
<evidence type="ECO:0000256" key="3">
    <source>
        <dbReference type="ARBA" id="ARBA00022833"/>
    </source>
</evidence>
<name>A0A0E3SGV6_9EURY</name>
<dbReference type="InterPro" id="IPR000688">
    <property type="entry name" value="HypA/HybF"/>
</dbReference>
<dbReference type="Proteomes" id="UP000033101">
    <property type="component" value="Chromosome"/>
</dbReference>
<evidence type="ECO:0000256" key="4">
    <source>
        <dbReference type="HAMAP-Rule" id="MF_00213"/>
    </source>
</evidence>
<sequence>MHEYSLACEIFEQVISTAEAHGALEVRHVILEMGRLAHANPEQLSFCFKAIAEGSIAENAEFIVEMIQPSLECECGYTGTLDKTQAGKDDELLSELLEYISALECPICGKNARITGGRELIIKSIDIETEVEK</sequence>
<dbReference type="STRING" id="1434110.MSHOH_3159"/>